<keyword evidence="2" id="KW-0408">Iron</keyword>
<dbReference type="InterPro" id="IPR006638">
    <property type="entry name" value="Elp3/MiaA/NifB-like_rSAM"/>
</dbReference>
<keyword evidence="1" id="KW-0479">Metal-binding</keyword>
<dbReference type="Gene3D" id="3.80.30.30">
    <property type="match status" value="1"/>
</dbReference>
<evidence type="ECO:0000256" key="1">
    <source>
        <dbReference type="ARBA" id="ARBA00022723"/>
    </source>
</evidence>
<feature type="region of interest" description="Disordered" evidence="4">
    <location>
        <begin position="1"/>
        <end position="24"/>
    </location>
</feature>
<dbReference type="SMART" id="SM00729">
    <property type="entry name" value="Elp3"/>
    <property type="match status" value="1"/>
</dbReference>
<evidence type="ECO:0000256" key="2">
    <source>
        <dbReference type="ARBA" id="ARBA00023004"/>
    </source>
</evidence>
<dbReference type="EMBL" id="BAAAEM010000003">
    <property type="protein sequence ID" value="GAA0481355.1"/>
    <property type="molecule type" value="Genomic_DNA"/>
</dbReference>
<dbReference type="Pfam" id="PF04055">
    <property type="entry name" value="Radical_SAM"/>
    <property type="match status" value="1"/>
</dbReference>
<dbReference type="NCBIfam" id="NF033668">
    <property type="entry name" value="rSAM_PA0069"/>
    <property type="match status" value="1"/>
</dbReference>
<dbReference type="SUPFAM" id="SSF102114">
    <property type="entry name" value="Radical SAM enzymes"/>
    <property type="match status" value="1"/>
</dbReference>
<protein>
    <submittedName>
        <fullName evidence="6">PA0069 family radical SAM protein</fullName>
    </submittedName>
</protein>
<dbReference type="CDD" id="cd01335">
    <property type="entry name" value="Radical_SAM"/>
    <property type="match status" value="1"/>
</dbReference>
<gene>
    <name evidence="6" type="ORF">GCM10009096_24370</name>
</gene>
<evidence type="ECO:0000256" key="4">
    <source>
        <dbReference type="SAM" id="MobiDB-lite"/>
    </source>
</evidence>
<comment type="caution">
    <text evidence="6">The sequence shown here is derived from an EMBL/GenBank/DDBJ whole genome shotgun (WGS) entry which is preliminary data.</text>
</comment>
<dbReference type="InterPro" id="IPR040086">
    <property type="entry name" value="MJ0683-like"/>
</dbReference>
<evidence type="ECO:0000313" key="6">
    <source>
        <dbReference type="EMBL" id="GAA0481355.1"/>
    </source>
</evidence>
<sequence>MEQNNRLTPLAQKGRGAVTNDESQRFNLPSRQVDGDWLDSRESIGDPHTKIRTQVTTEAPKSILSFNKSPDIPFDRSINAYRGCEHGCVYCYARPTHAYHDLSPGLDFETKLFAKPNAANLLRETLAKPKYRPAPIALGTNTDPYQPIEKRYRITRAILEVMLETRHPVGITTKSDRVVNDLNILTKLAALELTAVAISITTLNARTARLLEPRAPSPTKRLSAVKQLCAQNIPVHVNIAPVIPAITDHEIETIVEVAADNGAQSVSVIPVRLPHEVAPLFEEWLETHFPDRKDKVMSIITSIRKGKKNDPDFYSRMRGHGPWAKLLQNRVAIAARKHGLGKAKFSLRTDLFRPPLVKGSQMELF</sequence>
<dbReference type="RefSeq" id="WP_229953513.1">
    <property type="nucleotide sequence ID" value="NZ_BAAAEM010000003.1"/>
</dbReference>
<name>A0ABN1APM9_9SPHN</name>
<organism evidence="6 7">
    <name type="scientific">Parasphingorhabdus litoris</name>
    <dbReference type="NCBI Taxonomy" id="394733"/>
    <lineage>
        <taxon>Bacteria</taxon>
        <taxon>Pseudomonadati</taxon>
        <taxon>Pseudomonadota</taxon>
        <taxon>Alphaproteobacteria</taxon>
        <taxon>Sphingomonadales</taxon>
        <taxon>Sphingomonadaceae</taxon>
        <taxon>Parasphingorhabdus</taxon>
    </lineage>
</organism>
<evidence type="ECO:0000313" key="7">
    <source>
        <dbReference type="Proteomes" id="UP001500713"/>
    </source>
</evidence>
<evidence type="ECO:0000256" key="3">
    <source>
        <dbReference type="ARBA" id="ARBA00023014"/>
    </source>
</evidence>
<dbReference type="PANTHER" id="PTHR43432:SF3">
    <property type="entry name" value="SLR0285 PROTEIN"/>
    <property type="match status" value="1"/>
</dbReference>
<accession>A0ABN1APM9</accession>
<keyword evidence="7" id="KW-1185">Reference proteome</keyword>
<dbReference type="SFLD" id="SFLDG01084">
    <property type="entry name" value="Uncharacterised_Radical_SAM_Su"/>
    <property type="match status" value="1"/>
</dbReference>
<reference evidence="6 7" key="1">
    <citation type="journal article" date="2019" name="Int. J. Syst. Evol. Microbiol.">
        <title>The Global Catalogue of Microorganisms (GCM) 10K type strain sequencing project: providing services to taxonomists for standard genome sequencing and annotation.</title>
        <authorList>
            <consortium name="The Broad Institute Genomics Platform"/>
            <consortium name="The Broad Institute Genome Sequencing Center for Infectious Disease"/>
            <person name="Wu L."/>
            <person name="Ma J."/>
        </authorList>
    </citation>
    <scope>NUCLEOTIDE SEQUENCE [LARGE SCALE GENOMIC DNA]</scope>
    <source>
        <strain evidence="6 7">JCM 14162</strain>
    </source>
</reference>
<feature type="domain" description="Elp3/MiaA/NifB-like radical SAM core" evidence="5">
    <location>
        <begin position="74"/>
        <end position="301"/>
    </location>
</feature>
<dbReference type="InterPro" id="IPR058240">
    <property type="entry name" value="rSAM_sf"/>
</dbReference>
<evidence type="ECO:0000259" key="5">
    <source>
        <dbReference type="SMART" id="SM00729"/>
    </source>
</evidence>
<proteinExistence type="predicted"/>
<dbReference type="InterPro" id="IPR007197">
    <property type="entry name" value="rSAM"/>
</dbReference>
<dbReference type="SFLD" id="SFLDS00029">
    <property type="entry name" value="Radical_SAM"/>
    <property type="match status" value="1"/>
</dbReference>
<dbReference type="Proteomes" id="UP001500713">
    <property type="component" value="Unassembled WGS sequence"/>
</dbReference>
<dbReference type="PANTHER" id="PTHR43432">
    <property type="entry name" value="SLR0285 PROTEIN"/>
    <property type="match status" value="1"/>
</dbReference>
<keyword evidence="3" id="KW-0411">Iron-sulfur</keyword>